<dbReference type="AlphaFoldDB" id="C7XWY6"/>
<evidence type="ECO:0000313" key="1">
    <source>
        <dbReference type="EMBL" id="EEU29806.1"/>
    </source>
</evidence>
<gene>
    <name evidence="1" type="ORF">HMPREF0501_01271</name>
</gene>
<proteinExistence type="predicted"/>
<sequence length="68" mass="7650">MYQALLGQQIIIQSMSRKGNCLNNSPVDRFFNLSKNVSVSIGSKSEHSNKLKMSLINTFIGITIYEIQ</sequence>
<name>C7XWY6_9LACO</name>
<dbReference type="Proteomes" id="UP000003987">
    <property type="component" value="Unassembled WGS sequence"/>
</dbReference>
<dbReference type="HOGENOM" id="CLU_2788605_0_0_9"/>
<reference evidence="1 2" key="1">
    <citation type="submission" date="2009-06" db="EMBL/GenBank/DDBJ databases">
        <title>The Genome Sequence of Lactobacillus coleohominis strain 101-4-CHN.</title>
        <authorList>
            <consortium name="The Broad Institute Genome Sequencing Platform"/>
            <person name="Ward D."/>
            <person name="Young S.K."/>
            <person name="Zeng Q."/>
            <person name="Koehrsen M."/>
            <person name="Alvarado L."/>
            <person name="Berlin A."/>
            <person name="Borenstein D."/>
            <person name="Chen Z."/>
            <person name="Engels R."/>
            <person name="Freedman E."/>
            <person name="Gellesch M."/>
            <person name="Goldberg J."/>
            <person name="Griggs A."/>
            <person name="Gujja S."/>
            <person name="Heiman D."/>
            <person name="Hepburn T."/>
            <person name="Howarth C."/>
            <person name="Jen D."/>
            <person name="Larson L."/>
            <person name="Lewis B."/>
            <person name="Mehta T."/>
            <person name="Park D."/>
            <person name="Pearson M."/>
            <person name="Roberts A."/>
            <person name="Saif S."/>
            <person name="Shea T."/>
            <person name="Shenoy N."/>
            <person name="Sisk P."/>
            <person name="Stolte C."/>
            <person name="Sykes S."/>
            <person name="Walk T."/>
            <person name="White J."/>
            <person name="Yandava C."/>
            <person name="Liu Y."/>
            <person name="Xu Q."/>
            <person name="Lander E."/>
            <person name="Nusbaum C."/>
            <person name="Galagan J."/>
            <person name="Birren B."/>
        </authorList>
    </citation>
    <scope>NUCLEOTIDE SEQUENCE [LARGE SCALE GENOMIC DNA]</scope>
    <source>
        <strain evidence="1 2">101-4-CHN</strain>
    </source>
</reference>
<keyword evidence="2" id="KW-1185">Reference proteome</keyword>
<accession>C7XWY6</accession>
<organism evidence="1 2">
    <name type="scientific">Limosilactobacillus coleohominis 101-4-CHN</name>
    <dbReference type="NCBI Taxonomy" id="575594"/>
    <lineage>
        <taxon>Bacteria</taxon>
        <taxon>Bacillati</taxon>
        <taxon>Bacillota</taxon>
        <taxon>Bacilli</taxon>
        <taxon>Lactobacillales</taxon>
        <taxon>Lactobacillaceae</taxon>
        <taxon>Limosilactobacillus</taxon>
    </lineage>
</organism>
<evidence type="ECO:0000313" key="2">
    <source>
        <dbReference type="Proteomes" id="UP000003987"/>
    </source>
</evidence>
<evidence type="ECO:0008006" key="3">
    <source>
        <dbReference type="Google" id="ProtNLM"/>
    </source>
</evidence>
<dbReference type="EMBL" id="GG698805">
    <property type="protein sequence ID" value="EEU29806.1"/>
    <property type="molecule type" value="Genomic_DNA"/>
</dbReference>
<protein>
    <recommendedName>
        <fullName evidence="3">Integrase catalytic domain-containing protein</fullName>
    </recommendedName>
</protein>